<proteinExistence type="predicted"/>
<accession>A0ABQ4YUP4</accession>
<feature type="region of interest" description="Disordered" evidence="1">
    <location>
        <begin position="40"/>
        <end position="87"/>
    </location>
</feature>
<dbReference type="EMBL" id="BQNB010010755">
    <property type="protein sequence ID" value="GJS81539.1"/>
    <property type="molecule type" value="Genomic_DNA"/>
</dbReference>
<evidence type="ECO:0000313" key="2">
    <source>
        <dbReference type="EMBL" id="GJS81539.1"/>
    </source>
</evidence>
<evidence type="ECO:0000256" key="1">
    <source>
        <dbReference type="SAM" id="MobiDB-lite"/>
    </source>
</evidence>
<name>A0ABQ4YUP4_9ASTR</name>
<feature type="compositionally biased region" description="Polar residues" evidence="1">
    <location>
        <begin position="78"/>
        <end position="87"/>
    </location>
</feature>
<reference evidence="2" key="1">
    <citation type="journal article" date="2022" name="Int. J. Mol. Sci.">
        <title>Draft Genome of Tanacetum Coccineum: Genomic Comparison of Closely Related Tanacetum-Family Plants.</title>
        <authorList>
            <person name="Yamashiro T."/>
            <person name="Shiraishi A."/>
            <person name="Nakayama K."/>
            <person name="Satake H."/>
        </authorList>
    </citation>
    <scope>NUCLEOTIDE SEQUENCE</scope>
</reference>
<dbReference type="Proteomes" id="UP001151760">
    <property type="component" value="Unassembled WGS sequence"/>
</dbReference>
<sequence>MWKNSYDLPREITIICLQTTWTLDEAVRMALKAEHTISKGKNNSKFKSKPDLNQSLNKSGEKTQPLSSKKASTEKNKSTYASHTSNQCRAKVVNVTERERGKWYEEESKNEECFIRPEDVLDEEEDDEHEAYSYVVHRLMLTTPKISGDT</sequence>
<protein>
    <submittedName>
        <fullName evidence="2">Uncharacterized protein</fullName>
    </submittedName>
</protein>
<feature type="compositionally biased region" description="Polar residues" evidence="1">
    <location>
        <begin position="51"/>
        <end position="70"/>
    </location>
</feature>
<evidence type="ECO:0000313" key="3">
    <source>
        <dbReference type="Proteomes" id="UP001151760"/>
    </source>
</evidence>
<comment type="caution">
    <text evidence="2">The sequence shown here is derived from an EMBL/GenBank/DDBJ whole genome shotgun (WGS) entry which is preliminary data.</text>
</comment>
<gene>
    <name evidence="2" type="ORF">Tco_0748080</name>
</gene>
<organism evidence="2 3">
    <name type="scientific">Tanacetum coccineum</name>
    <dbReference type="NCBI Taxonomy" id="301880"/>
    <lineage>
        <taxon>Eukaryota</taxon>
        <taxon>Viridiplantae</taxon>
        <taxon>Streptophyta</taxon>
        <taxon>Embryophyta</taxon>
        <taxon>Tracheophyta</taxon>
        <taxon>Spermatophyta</taxon>
        <taxon>Magnoliopsida</taxon>
        <taxon>eudicotyledons</taxon>
        <taxon>Gunneridae</taxon>
        <taxon>Pentapetalae</taxon>
        <taxon>asterids</taxon>
        <taxon>campanulids</taxon>
        <taxon>Asterales</taxon>
        <taxon>Asteraceae</taxon>
        <taxon>Asteroideae</taxon>
        <taxon>Anthemideae</taxon>
        <taxon>Anthemidinae</taxon>
        <taxon>Tanacetum</taxon>
    </lineage>
</organism>
<keyword evidence="3" id="KW-1185">Reference proteome</keyword>
<reference evidence="2" key="2">
    <citation type="submission" date="2022-01" db="EMBL/GenBank/DDBJ databases">
        <authorList>
            <person name="Yamashiro T."/>
            <person name="Shiraishi A."/>
            <person name="Satake H."/>
            <person name="Nakayama K."/>
        </authorList>
    </citation>
    <scope>NUCLEOTIDE SEQUENCE</scope>
</reference>